<dbReference type="GO" id="GO:0018456">
    <property type="term" value="F:aryl-alcohol dehydrogenase (NAD+) activity"/>
    <property type="evidence" value="ECO:0007669"/>
    <property type="project" value="UniProtKB-EC"/>
</dbReference>
<organism evidence="8 9">
    <name type="scientific">Microbacterium thalassium</name>
    <dbReference type="NCBI Taxonomy" id="362649"/>
    <lineage>
        <taxon>Bacteria</taxon>
        <taxon>Bacillati</taxon>
        <taxon>Actinomycetota</taxon>
        <taxon>Actinomycetes</taxon>
        <taxon>Micrococcales</taxon>
        <taxon>Microbacteriaceae</taxon>
        <taxon>Microbacterium</taxon>
    </lineage>
</organism>
<dbReference type="Gene3D" id="3.90.180.10">
    <property type="entry name" value="Medium-chain alcohol dehydrogenases, catalytic domain"/>
    <property type="match status" value="1"/>
</dbReference>
<protein>
    <submittedName>
        <fullName evidence="8">Aryl-alcohol dehydrogenase</fullName>
        <ecNumber evidence="8">1.1.1.90</ecNumber>
    </submittedName>
</protein>
<dbReference type="SMART" id="SM00829">
    <property type="entry name" value="PKS_ER"/>
    <property type="match status" value="1"/>
</dbReference>
<dbReference type="Proteomes" id="UP000537775">
    <property type="component" value="Unassembled WGS sequence"/>
</dbReference>
<dbReference type="InterPro" id="IPR013154">
    <property type="entry name" value="ADH-like_N"/>
</dbReference>
<gene>
    <name evidence="8" type="ORF">HD594_000818</name>
</gene>
<name>A0A7X0FNX3_9MICO</name>
<dbReference type="PANTHER" id="PTHR43350:SF21">
    <property type="entry name" value="S-NITROSOMYCOTHIOL REDUCTASE MSCR"/>
    <property type="match status" value="1"/>
</dbReference>
<feature type="domain" description="Enoyl reductase (ER)" evidence="7">
    <location>
        <begin position="14"/>
        <end position="357"/>
    </location>
</feature>
<dbReference type="InterPro" id="IPR002328">
    <property type="entry name" value="ADH_Zn_CS"/>
</dbReference>
<comment type="cofactor">
    <cofactor evidence="1 6">
        <name>Zn(2+)</name>
        <dbReference type="ChEBI" id="CHEBI:29105"/>
    </cofactor>
</comment>
<dbReference type="RefSeq" id="WP_184749749.1">
    <property type="nucleotide sequence ID" value="NZ_BAAAJR010000003.1"/>
</dbReference>
<evidence type="ECO:0000256" key="1">
    <source>
        <dbReference type="ARBA" id="ARBA00001947"/>
    </source>
</evidence>
<dbReference type="PROSITE" id="PS00059">
    <property type="entry name" value="ADH_ZINC"/>
    <property type="match status" value="1"/>
</dbReference>
<evidence type="ECO:0000256" key="3">
    <source>
        <dbReference type="ARBA" id="ARBA00022723"/>
    </source>
</evidence>
<dbReference type="InterPro" id="IPR013149">
    <property type="entry name" value="ADH-like_C"/>
</dbReference>
<accession>A0A7X0FNX3</accession>
<dbReference type="Pfam" id="PF08240">
    <property type="entry name" value="ADH_N"/>
    <property type="match status" value="1"/>
</dbReference>
<dbReference type="Gene3D" id="3.40.50.720">
    <property type="entry name" value="NAD(P)-binding Rossmann-like Domain"/>
    <property type="match status" value="1"/>
</dbReference>
<keyword evidence="9" id="KW-1185">Reference proteome</keyword>
<proteinExistence type="inferred from homology"/>
<evidence type="ECO:0000256" key="5">
    <source>
        <dbReference type="ARBA" id="ARBA00023002"/>
    </source>
</evidence>
<comment type="caution">
    <text evidence="8">The sequence shown here is derived from an EMBL/GenBank/DDBJ whole genome shotgun (WGS) entry which is preliminary data.</text>
</comment>
<dbReference type="InterPro" id="IPR036291">
    <property type="entry name" value="NAD(P)-bd_dom_sf"/>
</dbReference>
<evidence type="ECO:0000256" key="6">
    <source>
        <dbReference type="RuleBase" id="RU361277"/>
    </source>
</evidence>
<sequence length="365" mass="37553">MSITTEAAVLREPDAPFALEQVTLSDLGPTSVLVRVVGAGFCHTDVMPRGLASYALPAVLGHEGAGVVVDAGSEVTDVAIGDAVVLTFAYCGVCAQCAGGTPSYCELFTGMNMTARNVDGTSGGTDAEQRDIGTRWFGQSSFARHAVVDQRSLVVVDADLPLELLGPLGCGIQTGAGTVLTAMGLQPGQSIAVFGAGAVGLAAIMAAKLAGASDIVAIDVVPERLELALELGATRVVRGKDPLADEKVVGDGPGMDFALDTTARSAVMETALGTLRIGGELVLVGASADALSVHPTQLTGKKVGYVLEGAADPHELIPRLIAHWKAGEFPFDRLIETFPFESVNDAEEATHSGRVVKPVLTFASE</sequence>
<dbReference type="EC" id="1.1.1.90" evidence="8"/>
<evidence type="ECO:0000256" key="2">
    <source>
        <dbReference type="ARBA" id="ARBA00008072"/>
    </source>
</evidence>
<evidence type="ECO:0000313" key="9">
    <source>
        <dbReference type="Proteomes" id="UP000537775"/>
    </source>
</evidence>
<keyword evidence="4 6" id="KW-0862">Zinc</keyword>
<keyword evidence="5 8" id="KW-0560">Oxidoreductase</keyword>
<dbReference type="Pfam" id="PF00107">
    <property type="entry name" value="ADH_zinc_N"/>
    <property type="match status" value="1"/>
</dbReference>
<evidence type="ECO:0000256" key="4">
    <source>
        <dbReference type="ARBA" id="ARBA00022833"/>
    </source>
</evidence>
<dbReference type="SUPFAM" id="SSF51735">
    <property type="entry name" value="NAD(P)-binding Rossmann-fold domains"/>
    <property type="match status" value="1"/>
</dbReference>
<dbReference type="EMBL" id="JACHML010000001">
    <property type="protein sequence ID" value="MBB6390505.1"/>
    <property type="molecule type" value="Genomic_DNA"/>
</dbReference>
<evidence type="ECO:0000313" key="8">
    <source>
        <dbReference type="EMBL" id="MBB6390505.1"/>
    </source>
</evidence>
<dbReference type="FunFam" id="3.40.50.720:FF:000003">
    <property type="entry name" value="S-(hydroxymethyl)glutathione dehydrogenase"/>
    <property type="match status" value="1"/>
</dbReference>
<dbReference type="CDD" id="cd08278">
    <property type="entry name" value="benzyl_alcohol_DH"/>
    <property type="match status" value="1"/>
</dbReference>
<dbReference type="SUPFAM" id="SSF50129">
    <property type="entry name" value="GroES-like"/>
    <property type="match status" value="1"/>
</dbReference>
<dbReference type="GO" id="GO:0008270">
    <property type="term" value="F:zinc ion binding"/>
    <property type="evidence" value="ECO:0007669"/>
    <property type="project" value="InterPro"/>
</dbReference>
<dbReference type="InterPro" id="IPR020843">
    <property type="entry name" value="ER"/>
</dbReference>
<evidence type="ECO:0000259" key="7">
    <source>
        <dbReference type="SMART" id="SM00829"/>
    </source>
</evidence>
<dbReference type="InterPro" id="IPR011032">
    <property type="entry name" value="GroES-like_sf"/>
</dbReference>
<keyword evidence="3 6" id="KW-0479">Metal-binding</keyword>
<comment type="similarity">
    <text evidence="2 6">Belongs to the zinc-containing alcohol dehydrogenase family.</text>
</comment>
<dbReference type="PANTHER" id="PTHR43350">
    <property type="entry name" value="NAD-DEPENDENT ALCOHOL DEHYDROGENASE"/>
    <property type="match status" value="1"/>
</dbReference>
<dbReference type="AlphaFoldDB" id="A0A7X0FNX3"/>
<reference evidence="8 9" key="1">
    <citation type="submission" date="2020-08" db="EMBL/GenBank/DDBJ databases">
        <title>Sequencing the genomes of 1000 actinobacteria strains.</title>
        <authorList>
            <person name="Klenk H.-P."/>
        </authorList>
    </citation>
    <scope>NUCLEOTIDE SEQUENCE [LARGE SCALE GENOMIC DNA]</scope>
    <source>
        <strain evidence="8 9">DSM 12511</strain>
    </source>
</reference>